<evidence type="ECO:0000259" key="2">
    <source>
        <dbReference type="SMART" id="SM01259"/>
    </source>
</evidence>
<dbReference type="Proteomes" id="UP000198588">
    <property type="component" value="Unassembled WGS sequence"/>
</dbReference>
<name>A0A1G5XWM3_9HYPH</name>
<dbReference type="OrthoDB" id="9793186at2"/>
<keyword evidence="1" id="KW-0812">Transmembrane</keyword>
<dbReference type="AlphaFoldDB" id="A0A1G5XWM3"/>
<dbReference type="STRING" id="1165689.SAMN02927914_02643"/>
<dbReference type="InterPro" id="IPR014546">
    <property type="entry name" value="UCP028440_lipidA_biosyn"/>
</dbReference>
<dbReference type="GO" id="GO:0016020">
    <property type="term" value="C:membrane"/>
    <property type="evidence" value="ECO:0007669"/>
    <property type="project" value="GOC"/>
</dbReference>
<keyword evidence="1" id="KW-0472">Membrane</keyword>
<keyword evidence="1" id="KW-1133">Transmembrane helix</keyword>
<feature type="transmembrane region" description="Helical" evidence="1">
    <location>
        <begin position="52"/>
        <end position="73"/>
    </location>
</feature>
<dbReference type="GO" id="GO:0009245">
    <property type="term" value="P:lipid A biosynthetic process"/>
    <property type="evidence" value="ECO:0007669"/>
    <property type="project" value="InterPro"/>
</dbReference>
<dbReference type="Gene3D" id="1.20.1280.290">
    <property type="match status" value="1"/>
</dbReference>
<dbReference type="Pfam" id="PF07578">
    <property type="entry name" value="LAB_N"/>
    <property type="match status" value="1"/>
</dbReference>
<evidence type="ECO:0000313" key="4">
    <source>
        <dbReference type="Proteomes" id="UP000198588"/>
    </source>
</evidence>
<dbReference type="SMART" id="SM01259">
    <property type="entry name" value="LAB_N"/>
    <property type="match status" value="1"/>
</dbReference>
<dbReference type="EMBL" id="FMXM01000007">
    <property type="protein sequence ID" value="SDA74590.1"/>
    <property type="molecule type" value="Genomic_DNA"/>
</dbReference>
<gene>
    <name evidence="3" type="ORF">SAMN02927914_02643</name>
</gene>
<sequence>MGDVLQELVTWLHQVFIKQFDAWILLGFIAQFFFTMRFVVQWLASEKAKRSVVPVAFWFFSLFGGGLLLIYAIQRQDPVFIAGQAMGMFIYIRNLWLIANERKAAAMTKVD</sequence>
<organism evidence="3 4">
    <name type="scientific">Mesorhizobium qingshengii</name>
    <dbReference type="NCBI Taxonomy" id="1165689"/>
    <lineage>
        <taxon>Bacteria</taxon>
        <taxon>Pseudomonadati</taxon>
        <taxon>Pseudomonadota</taxon>
        <taxon>Alphaproteobacteria</taxon>
        <taxon>Hyphomicrobiales</taxon>
        <taxon>Phyllobacteriaceae</taxon>
        <taxon>Mesorhizobium</taxon>
    </lineage>
</organism>
<reference evidence="3 4" key="1">
    <citation type="submission" date="2016-10" db="EMBL/GenBank/DDBJ databases">
        <authorList>
            <person name="de Groot N.N."/>
        </authorList>
    </citation>
    <scope>NUCLEOTIDE SEQUENCE [LARGE SCALE GENOMIC DNA]</scope>
    <source>
        <strain evidence="3 4">CGMCC 1.12097</strain>
    </source>
</reference>
<proteinExistence type="predicted"/>
<dbReference type="PIRSF" id="PIRSF028440">
    <property type="entry name" value="UCP_LAB_N"/>
    <property type="match status" value="1"/>
</dbReference>
<protein>
    <submittedName>
        <fullName evidence="3">Uncharacterized N-terminal domain of lipid-A-disaccharide synthase</fullName>
    </submittedName>
</protein>
<dbReference type="InterPro" id="IPR011499">
    <property type="entry name" value="Lipid_A_biosynth_N"/>
</dbReference>
<feature type="domain" description="Lipid A biosynthesis N-terminal" evidence="2">
    <location>
        <begin position="26"/>
        <end position="97"/>
    </location>
</feature>
<dbReference type="GO" id="GO:0008915">
    <property type="term" value="F:lipid-A-disaccharide synthase activity"/>
    <property type="evidence" value="ECO:0007669"/>
    <property type="project" value="InterPro"/>
</dbReference>
<evidence type="ECO:0000313" key="3">
    <source>
        <dbReference type="EMBL" id="SDA74590.1"/>
    </source>
</evidence>
<feature type="transmembrane region" description="Helical" evidence="1">
    <location>
        <begin position="79"/>
        <end position="99"/>
    </location>
</feature>
<dbReference type="RefSeq" id="WP_091578243.1">
    <property type="nucleotide sequence ID" value="NZ_FMXM01000007.1"/>
</dbReference>
<evidence type="ECO:0000256" key="1">
    <source>
        <dbReference type="SAM" id="Phobius"/>
    </source>
</evidence>
<feature type="transmembrane region" description="Helical" evidence="1">
    <location>
        <begin position="20"/>
        <end position="40"/>
    </location>
</feature>
<accession>A0A1G5XWM3</accession>